<dbReference type="GO" id="GO:0071513">
    <property type="term" value="C:phosphopantothenoylcysteine decarboxylase complex"/>
    <property type="evidence" value="ECO:0007669"/>
    <property type="project" value="TreeGrafter"/>
</dbReference>
<dbReference type="GO" id="GO:0046872">
    <property type="term" value="F:metal ion binding"/>
    <property type="evidence" value="ECO:0007669"/>
    <property type="project" value="UniProtKB-KW"/>
</dbReference>
<comment type="pathway">
    <text evidence="3 4">Cofactor biosynthesis; coenzyme A biosynthesis; CoA from (R)-pantothenate: step 3/5.</text>
</comment>
<feature type="binding site" evidence="3">
    <location>
        <position position="354"/>
    </location>
    <ligand>
        <name>CTP</name>
        <dbReference type="ChEBI" id="CHEBI:37563"/>
    </ligand>
</feature>
<feature type="binding site" evidence="3">
    <location>
        <position position="350"/>
    </location>
    <ligand>
        <name>CTP</name>
        <dbReference type="ChEBI" id="CHEBI:37563"/>
    </ligand>
</feature>
<dbReference type="SUPFAM" id="SSF102645">
    <property type="entry name" value="CoaB-like"/>
    <property type="match status" value="1"/>
</dbReference>
<feature type="region of interest" description="Phosphopantothenate--cysteine ligase" evidence="3">
    <location>
        <begin position="203"/>
        <end position="417"/>
    </location>
</feature>
<keyword evidence="3" id="KW-0479">Metal-binding</keyword>
<keyword evidence="1 3" id="KW-0210">Decarboxylase</keyword>
<evidence type="ECO:0000259" key="5">
    <source>
        <dbReference type="Pfam" id="PF02441"/>
    </source>
</evidence>
<dbReference type="PANTHER" id="PTHR14359">
    <property type="entry name" value="HOMO-OLIGOMERIC FLAVIN CONTAINING CYS DECARBOXYLASE FAMILY"/>
    <property type="match status" value="1"/>
</dbReference>
<keyword evidence="3 4" id="KW-0288">FMN</keyword>
<comment type="caution">
    <text evidence="3">Lacks conserved residue(s) required for the propagation of feature annotation.</text>
</comment>
<keyword evidence="3" id="KW-0511">Multifunctional enzyme</keyword>
<feature type="binding site" evidence="3">
    <location>
        <begin position="317"/>
        <end position="320"/>
    </location>
    <ligand>
        <name>CTP</name>
        <dbReference type="ChEBI" id="CHEBI:37563"/>
    </ligand>
</feature>
<dbReference type="KEGG" id="cts:Ctha_1941"/>
<dbReference type="SUPFAM" id="SSF52507">
    <property type="entry name" value="Homo-oligomeric flavin-containing Cys decarboxylases, HFCD"/>
    <property type="match status" value="1"/>
</dbReference>
<dbReference type="Pfam" id="PF04127">
    <property type="entry name" value="DFP"/>
    <property type="match status" value="1"/>
</dbReference>
<reference evidence="7 8" key="1">
    <citation type="submission" date="2008-06" db="EMBL/GenBank/DDBJ databases">
        <title>Complete sequence of Chloroherpeton thalassium ATCC 35110.</title>
        <authorList>
            <consortium name="US DOE Joint Genome Institute"/>
            <person name="Lucas S."/>
            <person name="Copeland A."/>
            <person name="Lapidus A."/>
            <person name="Glavina del Rio T."/>
            <person name="Dalin E."/>
            <person name="Tice H."/>
            <person name="Bruce D."/>
            <person name="Goodwin L."/>
            <person name="Pitluck S."/>
            <person name="Schmutz J."/>
            <person name="Larimer F."/>
            <person name="Land M."/>
            <person name="Hauser L."/>
            <person name="Kyrpides N."/>
            <person name="Mikhailova N."/>
            <person name="Liu Z."/>
            <person name="Li T."/>
            <person name="Zhao F."/>
            <person name="Overmann J."/>
            <person name="Bryant D.A."/>
            <person name="Richardson P."/>
        </authorList>
    </citation>
    <scope>NUCLEOTIDE SEQUENCE [LARGE SCALE GENOMIC DNA]</scope>
    <source>
        <strain evidence="8">ATCC 35110 / GB-78</strain>
    </source>
</reference>
<accession>B3QUE6</accession>
<evidence type="ECO:0000256" key="2">
    <source>
        <dbReference type="ARBA" id="ARBA00023239"/>
    </source>
</evidence>
<dbReference type="InterPro" id="IPR003382">
    <property type="entry name" value="Flavoprotein"/>
</dbReference>
<evidence type="ECO:0000313" key="7">
    <source>
        <dbReference type="EMBL" id="ACF14395.1"/>
    </source>
</evidence>
<comment type="similarity">
    <text evidence="3 4">In the C-terminal section; belongs to the PPC synthetase family.</text>
</comment>
<protein>
    <recommendedName>
        <fullName evidence="3">Coenzyme A biosynthesis bifunctional protein CoaBC</fullName>
    </recommendedName>
    <alternativeName>
        <fullName evidence="3">DNA/pantothenate metabolism flavoprotein</fullName>
    </alternativeName>
    <alternativeName>
        <fullName evidence="3">Phosphopantothenoylcysteine synthetase/decarboxylase</fullName>
        <shortName evidence="3">PPCS-PPCDC</shortName>
    </alternativeName>
    <domain>
        <recommendedName>
            <fullName evidence="3">Phosphopantothenoylcysteine decarboxylase</fullName>
            <shortName evidence="3">PPC decarboxylase</shortName>
            <shortName evidence="3">PPC-DC</shortName>
            <ecNumber evidence="3">4.1.1.36</ecNumber>
        </recommendedName>
        <alternativeName>
            <fullName evidence="3">CoaC</fullName>
        </alternativeName>
    </domain>
    <domain>
        <recommendedName>
            <fullName evidence="3">Phosphopantothenate--cysteine ligase</fullName>
            <ecNumber evidence="3">6.3.2.5</ecNumber>
        </recommendedName>
        <alternativeName>
            <fullName evidence="3">CoaB</fullName>
        </alternativeName>
        <alternativeName>
            <fullName evidence="3">Phosphopantothenoylcysteine synthetase</fullName>
            <shortName evidence="3">PPC synthetase</shortName>
            <shortName evidence="3">PPC-S</shortName>
        </alternativeName>
    </domain>
</protein>
<comment type="function">
    <text evidence="4">Catalyzes two steps in the biosynthesis of coenzyme A. In the first step cysteine is conjugated to 4'-phosphopantothenate to form 4-phosphopantothenoylcysteine, in the latter compound is decarboxylated to form 4'-phosphopantotheine.</text>
</comment>
<keyword evidence="8" id="KW-1185">Reference proteome</keyword>
<keyword evidence="3 4" id="KW-0285">Flavoprotein</keyword>
<dbReference type="GO" id="GO:0015941">
    <property type="term" value="P:pantothenate catabolic process"/>
    <property type="evidence" value="ECO:0007669"/>
    <property type="project" value="InterPro"/>
</dbReference>
<comment type="catalytic activity">
    <reaction evidence="3 4">
        <text>(R)-4'-phosphopantothenate + L-cysteine + CTP = N-[(R)-4-phosphopantothenoyl]-L-cysteine + CMP + diphosphate + H(+)</text>
        <dbReference type="Rhea" id="RHEA:19397"/>
        <dbReference type="ChEBI" id="CHEBI:10986"/>
        <dbReference type="ChEBI" id="CHEBI:15378"/>
        <dbReference type="ChEBI" id="CHEBI:33019"/>
        <dbReference type="ChEBI" id="CHEBI:35235"/>
        <dbReference type="ChEBI" id="CHEBI:37563"/>
        <dbReference type="ChEBI" id="CHEBI:59458"/>
        <dbReference type="ChEBI" id="CHEBI:60377"/>
        <dbReference type="EC" id="6.3.2.5"/>
    </reaction>
</comment>
<dbReference type="Pfam" id="PF02441">
    <property type="entry name" value="Flavoprotein"/>
    <property type="match status" value="1"/>
</dbReference>
<dbReference type="EC" id="6.3.2.5" evidence="3"/>
<feature type="domain" description="DNA/pantothenate metabolism flavoprotein C-terminal" evidence="6">
    <location>
        <begin position="199"/>
        <end position="405"/>
    </location>
</feature>
<dbReference type="InterPro" id="IPR005252">
    <property type="entry name" value="CoaBC"/>
</dbReference>
<feature type="binding site" evidence="3">
    <location>
        <position position="301"/>
    </location>
    <ligand>
        <name>CTP</name>
        <dbReference type="ChEBI" id="CHEBI:37563"/>
    </ligand>
</feature>
<feature type="binding site" evidence="3">
    <location>
        <position position="291"/>
    </location>
    <ligand>
        <name>CTP</name>
        <dbReference type="ChEBI" id="CHEBI:37563"/>
    </ligand>
</feature>
<dbReference type="GO" id="GO:0010181">
    <property type="term" value="F:FMN binding"/>
    <property type="evidence" value="ECO:0007669"/>
    <property type="project" value="UniProtKB-UniRule"/>
</dbReference>
<comment type="pathway">
    <text evidence="3 4">Cofactor biosynthesis; coenzyme A biosynthesis; CoA from (R)-pantothenate: step 2/5.</text>
</comment>
<proteinExistence type="inferred from homology"/>
<gene>
    <name evidence="3" type="primary">coaBC</name>
    <name evidence="7" type="ordered locus">Ctha_1941</name>
</gene>
<dbReference type="Gene3D" id="3.40.50.1950">
    <property type="entry name" value="Flavin prenyltransferase-like"/>
    <property type="match status" value="1"/>
</dbReference>
<dbReference type="NCBIfam" id="TIGR00521">
    <property type="entry name" value="coaBC_dfp"/>
    <property type="match status" value="1"/>
</dbReference>
<comment type="similarity">
    <text evidence="3 4">In the N-terminal section; belongs to the HFCD (homo-oligomeric flavin containing Cys decarboxylase) superfamily.</text>
</comment>
<name>B3QUE6_CHLT3</name>
<dbReference type="InterPro" id="IPR036551">
    <property type="entry name" value="Flavin_trans-like"/>
</dbReference>
<evidence type="ECO:0000313" key="8">
    <source>
        <dbReference type="Proteomes" id="UP000001208"/>
    </source>
</evidence>
<comment type="cofactor">
    <cofactor evidence="3">
        <name>FMN</name>
        <dbReference type="ChEBI" id="CHEBI:58210"/>
    </cofactor>
    <text evidence="3">Binds 1 FMN per subunit.</text>
</comment>
<dbReference type="GO" id="GO:0015937">
    <property type="term" value="P:coenzyme A biosynthetic process"/>
    <property type="evidence" value="ECO:0007669"/>
    <property type="project" value="UniProtKB-UniRule"/>
</dbReference>
<keyword evidence="3" id="KW-0460">Magnesium</keyword>
<dbReference type="EC" id="4.1.1.36" evidence="3"/>
<comment type="function">
    <text evidence="3">Catalyzes two sequential steps in the biosynthesis of coenzyme A. In the first step cysteine is conjugated to 4'-phosphopantothenate to form 4-phosphopantothenoylcysteine. In the second step the latter compound is decarboxylated to form 4'-phosphopantotheine.</text>
</comment>
<dbReference type="eggNOG" id="COG0452">
    <property type="taxonomic scope" value="Bacteria"/>
</dbReference>
<dbReference type="HOGENOM" id="CLU_033319_0_1_10"/>
<organism evidence="7 8">
    <name type="scientific">Chloroherpeton thalassium (strain ATCC 35110 / GB-78)</name>
    <dbReference type="NCBI Taxonomy" id="517418"/>
    <lineage>
        <taxon>Bacteria</taxon>
        <taxon>Pseudomonadati</taxon>
        <taxon>Chlorobiota</taxon>
        <taxon>Chlorobiia</taxon>
        <taxon>Chlorobiales</taxon>
        <taxon>Chloroherpetonaceae</taxon>
        <taxon>Chloroherpeton</taxon>
    </lineage>
</organism>
<dbReference type="InterPro" id="IPR007085">
    <property type="entry name" value="DNA/pantothenate-metab_flavo_C"/>
</dbReference>
<keyword evidence="2 3" id="KW-0456">Lyase</keyword>
<feature type="binding site" evidence="3">
    <location>
        <position position="336"/>
    </location>
    <ligand>
        <name>CTP</name>
        <dbReference type="ChEBI" id="CHEBI:37563"/>
    </ligand>
</feature>
<dbReference type="STRING" id="517418.Ctha_1941"/>
<keyword evidence="3 4" id="KW-0436">Ligase</keyword>
<dbReference type="AlphaFoldDB" id="B3QUE6"/>
<feature type="domain" description="Flavoprotein" evidence="5">
    <location>
        <begin position="6"/>
        <end position="184"/>
    </location>
</feature>
<dbReference type="HAMAP" id="MF_02225">
    <property type="entry name" value="CoaBC"/>
    <property type="match status" value="1"/>
</dbReference>
<evidence type="ECO:0000256" key="3">
    <source>
        <dbReference type="HAMAP-Rule" id="MF_02225"/>
    </source>
</evidence>
<dbReference type="GO" id="GO:0004632">
    <property type="term" value="F:phosphopantothenate--cysteine ligase activity"/>
    <property type="evidence" value="ECO:0007669"/>
    <property type="project" value="UniProtKB-UniRule"/>
</dbReference>
<dbReference type="GO" id="GO:0004633">
    <property type="term" value="F:phosphopantothenoylcysteine decarboxylase activity"/>
    <property type="evidence" value="ECO:0007669"/>
    <property type="project" value="UniProtKB-UniRule"/>
</dbReference>
<feature type="region of interest" description="Phosphopantothenoylcysteine decarboxylase" evidence="3">
    <location>
        <begin position="1"/>
        <end position="202"/>
    </location>
</feature>
<dbReference type="Proteomes" id="UP000001208">
    <property type="component" value="Chromosome"/>
</dbReference>
<sequence length="417" mass="44685">MKLLGKKILLGVSGGIAAYKIPNLVRLLKKNGAEVQVLMTASAAEFASPLALATVSENKVLTEIFPDSAHEAKAEWTCHISLGEWADLFVIAPATANTIGKLASGLCDDMLSAAFLTLRPAKPRLIFPSMDGEMYFAKAVQRNLAQLKADGCEVIEPETGSLASGLTGMGRMPDPETIFDRIVKTYDSNEDAELCRAFDGKNVVVTAGATREKIDDVRFISNYSSGKMGFALAASAAKLGAKVTLITGKTALQTPQGVQRIDVESAREMLVAAEAFFTACDMFIAAAAVADYRPASPHEGKIKKSENVFEIQLVKNPDILQLFGTQKSSKQVAIGFALEAQNPMENAKEKLAKKNLDLIVLNSASEPGAGFEVDTNVVTLIGKDGTLEKLPLMSKLEVAKVILKKSSFFFGKDMLLS</sequence>
<evidence type="ECO:0000259" key="6">
    <source>
        <dbReference type="Pfam" id="PF04127"/>
    </source>
</evidence>
<dbReference type="EMBL" id="CP001100">
    <property type="protein sequence ID" value="ACF14395.1"/>
    <property type="molecule type" value="Genomic_DNA"/>
</dbReference>
<comment type="catalytic activity">
    <reaction evidence="3 4">
        <text>N-[(R)-4-phosphopantothenoyl]-L-cysteine + H(+) = (R)-4'-phosphopantetheine + CO2</text>
        <dbReference type="Rhea" id="RHEA:16793"/>
        <dbReference type="ChEBI" id="CHEBI:15378"/>
        <dbReference type="ChEBI" id="CHEBI:16526"/>
        <dbReference type="ChEBI" id="CHEBI:59458"/>
        <dbReference type="ChEBI" id="CHEBI:61723"/>
        <dbReference type="EC" id="4.1.1.36"/>
    </reaction>
</comment>
<dbReference type="UniPathway" id="UPA00241">
    <property type="reaction ID" value="UER00353"/>
</dbReference>
<dbReference type="RefSeq" id="WP_012500478.1">
    <property type="nucleotide sequence ID" value="NC_011026.1"/>
</dbReference>
<dbReference type="PANTHER" id="PTHR14359:SF6">
    <property type="entry name" value="PHOSPHOPANTOTHENOYLCYSTEINE DECARBOXYLASE"/>
    <property type="match status" value="1"/>
</dbReference>
<dbReference type="Gene3D" id="3.40.50.10300">
    <property type="entry name" value="CoaB-like"/>
    <property type="match status" value="1"/>
</dbReference>
<dbReference type="OrthoDB" id="9802554at2"/>
<evidence type="ECO:0000256" key="4">
    <source>
        <dbReference type="RuleBase" id="RU364078"/>
    </source>
</evidence>
<dbReference type="InterPro" id="IPR035929">
    <property type="entry name" value="CoaB-like_sf"/>
</dbReference>
<evidence type="ECO:0000256" key="1">
    <source>
        <dbReference type="ARBA" id="ARBA00022793"/>
    </source>
</evidence>
<comment type="cofactor">
    <cofactor evidence="3">
        <name>Mg(2+)</name>
        <dbReference type="ChEBI" id="CHEBI:18420"/>
    </cofactor>
</comment>